<dbReference type="Proteomes" id="UP000002350">
    <property type="component" value="Chromosome"/>
</dbReference>
<dbReference type="HOGENOM" id="CLU_115862_1_1_6"/>
<evidence type="ECO:0000313" key="5">
    <source>
        <dbReference type="Proteomes" id="UP000002350"/>
    </source>
</evidence>
<dbReference type="PANTHER" id="PTHR43877">
    <property type="entry name" value="AMINOALKYLPHOSPHONATE N-ACETYLTRANSFERASE-RELATED-RELATED"/>
    <property type="match status" value="1"/>
</dbReference>
<evidence type="ECO:0000256" key="2">
    <source>
        <dbReference type="ARBA" id="ARBA00023315"/>
    </source>
</evidence>
<dbReference type="PROSITE" id="PS51186">
    <property type="entry name" value="GNAT"/>
    <property type="match status" value="1"/>
</dbReference>
<dbReference type="eggNOG" id="COG0456">
    <property type="taxonomic scope" value="Bacteria"/>
</dbReference>
<dbReference type="Pfam" id="PF00583">
    <property type="entry name" value="Acetyltransf_1"/>
    <property type="match status" value="1"/>
</dbReference>
<dbReference type="InterPro" id="IPR050832">
    <property type="entry name" value="Bact_Acetyltransf"/>
</dbReference>
<sequence>MTHEINFQQTLTHDEQQILWDGIEQAISAKVGKTGRHDLCFLLRDDQGEILGGVQGNCDNWGWLWIDSLWVSESLRGQGLGKKLLYMIEDKAIALECTHSHLTSFTFQAADFYKNLGYSVFGELENYPLGHSRCWLKKELVTLSM</sequence>
<reference evidence="5" key="1">
    <citation type="journal article" date="2010" name="Mol. Biosyst.">
        <title>Complete genome sequence and comparative analysis of Shewanella violacea, a psychrophilic and piezophilic bacterium from deep sea floor sediments.</title>
        <authorList>
            <person name="Aono E."/>
            <person name="Baba T."/>
            <person name="Ara T."/>
            <person name="Nishi T."/>
            <person name="Nakamichi T."/>
            <person name="Inamoto E."/>
            <person name="Toyonaga H."/>
            <person name="Hasegawa M."/>
            <person name="Takai Y."/>
            <person name="Okumura Y."/>
            <person name="Baba M."/>
            <person name="Tomita M."/>
            <person name="Kato C."/>
            <person name="Oshima T."/>
            <person name="Nakasone K."/>
            <person name="Mori H."/>
        </authorList>
    </citation>
    <scope>NUCLEOTIDE SEQUENCE [LARGE SCALE GENOMIC DNA]</scope>
    <source>
        <strain evidence="5">JCM 10179 / CIP 106290 / LMG 19151 / DSS12</strain>
    </source>
</reference>
<evidence type="ECO:0000313" key="4">
    <source>
        <dbReference type="EMBL" id="BAJ03091.1"/>
    </source>
</evidence>
<evidence type="ECO:0000256" key="1">
    <source>
        <dbReference type="ARBA" id="ARBA00022679"/>
    </source>
</evidence>
<dbReference type="InterPro" id="IPR000182">
    <property type="entry name" value="GNAT_dom"/>
</dbReference>
<name>D4ZAP6_SHEVD</name>
<dbReference type="SUPFAM" id="SSF55729">
    <property type="entry name" value="Acyl-CoA N-acyltransferases (Nat)"/>
    <property type="match status" value="1"/>
</dbReference>
<dbReference type="CDD" id="cd04301">
    <property type="entry name" value="NAT_SF"/>
    <property type="match status" value="1"/>
</dbReference>
<dbReference type="InterPro" id="IPR016181">
    <property type="entry name" value="Acyl_CoA_acyltransferase"/>
</dbReference>
<dbReference type="RefSeq" id="WP_013052388.1">
    <property type="nucleotide sequence ID" value="NC_014012.1"/>
</dbReference>
<accession>D4ZAP6</accession>
<dbReference type="EMBL" id="AP011177">
    <property type="protein sequence ID" value="BAJ03091.1"/>
    <property type="molecule type" value="Genomic_DNA"/>
</dbReference>
<protein>
    <submittedName>
        <fullName evidence="4">Acetyltransferase, GNAT family</fullName>
    </submittedName>
</protein>
<proteinExistence type="predicted"/>
<dbReference type="OrthoDB" id="9787920at2"/>
<dbReference type="GO" id="GO:0016747">
    <property type="term" value="F:acyltransferase activity, transferring groups other than amino-acyl groups"/>
    <property type="evidence" value="ECO:0007669"/>
    <property type="project" value="InterPro"/>
</dbReference>
<dbReference type="AlphaFoldDB" id="D4ZAP6"/>
<dbReference type="KEGG" id="svo:SVI_3120"/>
<dbReference type="PANTHER" id="PTHR43877:SF2">
    <property type="entry name" value="AMINOALKYLPHOSPHONATE N-ACETYLTRANSFERASE-RELATED"/>
    <property type="match status" value="1"/>
</dbReference>
<keyword evidence="5" id="KW-1185">Reference proteome</keyword>
<gene>
    <name evidence="4" type="ordered locus">SVI_3120</name>
</gene>
<keyword evidence="2" id="KW-0012">Acyltransferase</keyword>
<organism evidence="4 5">
    <name type="scientific">Shewanella violacea (strain JCM 10179 / CIP 106290 / LMG 19151 / DSS12)</name>
    <dbReference type="NCBI Taxonomy" id="637905"/>
    <lineage>
        <taxon>Bacteria</taxon>
        <taxon>Pseudomonadati</taxon>
        <taxon>Pseudomonadota</taxon>
        <taxon>Gammaproteobacteria</taxon>
        <taxon>Alteromonadales</taxon>
        <taxon>Shewanellaceae</taxon>
        <taxon>Shewanella</taxon>
    </lineage>
</organism>
<evidence type="ECO:0000259" key="3">
    <source>
        <dbReference type="PROSITE" id="PS51186"/>
    </source>
</evidence>
<dbReference type="STRING" id="637905.SVI_3120"/>
<feature type="domain" description="N-acetyltransferase" evidence="3">
    <location>
        <begin position="1"/>
        <end position="141"/>
    </location>
</feature>
<keyword evidence="1 4" id="KW-0808">Transferase</keyword>
<dbReference type="Gene3D" id="3.40.630.30">
    <property type="match status" value="1"/>
</dbReference>